<dbReference type="Gene3D" id="1.20.1160.11">
    <property type="entry name" value="Paired amphipathic helix"/>
    <property type="match status" value="1"/>
</dbReference>
<evidence type="ECO:0000313" key="4">
    <source>
        <dbReference type="EMBL" id="KAK7239123.1"/>
    </source>
</evidence>
<dbReference type="InterPro" id="IPR053234">
    <property type="entry name" value="RPM1_Interactor"/>
</dbReference>
<dbReference type="PANTHER" id="PTHR33443:SF30">
    <property type="entry name" value="SARCOSINE DEHYDROGENASE-2C PROTEIN"/>
    <property type="match status" value="1"/>
</dbReference>
<evidence type="ECO:0000256" key="2">
    <source>
        <dbReference type="ARBA" id="ARBA00023242"/>
    </source>
</evidence>
<evidence type="ECO:0000313" key="5">
    <source>
        <dbReference type="Proteomes" id="UP001363151"/>
    </source>
</evidence>
<organism evidence="4 5">
    <name type="scientific">Aureococcus anophagefferens</name>
    <name type="common">Harmful bloom alga</name>
    <dbReference type="NCBI Taxonomy" id="44056"/>
    <lineage>
        <taxon>Eukaryota</taxon>
        <taxon>Sar</taxon>
        <taxon>Stramenopiles</taxon>
        <taxon>Ochrophyta</taxon>
        <taxon>Pelagophyceae</taxon>
        <taxon>Pelagomonadales</taxon>
        <taxon>Pelagomonadaceae</taxon>
        <taxon>Aureococcus</taxon>
    </lineage>
</organism>
<dbReference type="InterPro" id="IPR036600">
    <property type="entry name" value="PAH_sf"/>
</dbReference>
<proteinExistence type="predicted"/>
<dbReference type="PANTHER" id="PTHR33443">
    <property type="entry name" value="ZGC:112980"/>
    <property type="match status" value="1"/>
</dbReference>
<feature type="region of interest" description="Disordered" evidence="3">
    <location>
        <begin position="171"/>
        <end position="191"/>
    </location>
</feature>
<evidence type="ECO:0000256" key="1">
    <source>
        <dbReference type="ARBA" id="ARBA00004123"/>
    </source>
</evidence>
<protein>
    <submittedName>
        <fullName evidence="4">Uncharacterized protein</fullName>
    </submittedName>
</protein>
<accession>A0ABR1FV03</accession>
<reference evidence="4 5" key="1">
    <citation type="submission" date="2024-03" db="EMBL/GenBank/DDBJ databases">
        <title>Aureococcus anophagefferens CCMP1851 and Kratosvirus quantuckense: Draft genome of a second virus-susceptible host strain in the model system.</title>
        <authorList>
            <person name="Chase E."/>
            <person name="Truchon A.R."/>
            <person name="Schepens W."/>
            <person name="Wilhelm S.W."/>
        </authorList>
    </citation>
    <scope>NUCLEOTIDE SEQUENCE [LARGE SCALE GENOMIC DNA]</scope>
    <source>
        <strain evidence="4 5">CCMP1851</strain>
    </source>
</reference>
<dbReference type="EMBL" id="JBBJCI010000226">
    <property type="protein sequence ID" value="KAK7239123.1"/>
    <property type="molecule type" value="Genomic_DNA"/>
</dbReference>
<comment type="caution">
    <text evidence="4">The sequence shown here is derived from an EMBL/GenBank/DDBJ whole genome shotgun (WGS) entry which is preliminary data.</text>
</comment>
<gene>
    <name evidence="4" type="ORF">SO694_00027238</name>
</gene>
<dbReference type="SUPFAM" id="SSF47762">
    <property type="entry name" value="PAH2 domain"/>
    <property type="match status" value="1"/>
</dbReference>
<comment type="subcellular location">
    <subcellularLocation>
        <location evidence="1">Nucleus</location>
    </subcellularLocation>
</comment>
<dbReference type="Pfam" id="PF02671">
    <property type="entry name" value="PAH"/>
    <property type="match status" value="1"/>
</dbReference>
<keyword evidence="5" id="KW-1185">Reference proteome</keyword>
<name>A0ABR1FV03_AURAN</name>
<dbReference type="InterPro" id="IPR003822">
    <property type="entry name" value="PAH"/>
</dbReference>
<dbReference type="Proteomes" id="UP001363151">
    <property type="component" value="Unassembled WGS sequence"/>
</dbReference>
<evidence type="ECO:0000256" key="3">
    <source>
        <dbReference type="SAM" id="MobiDB-lite"/>
    </source>
</evidence>
<keyword evidence="2" id="KW-0539">Nucleus</keyword>
<sequence>MVRNLNAFQRGTADREGIRQRVEALLAGTPELLRGFRSFLPEDAAPAAPIGRGGGKTFEDAITLDSDEEAVVPEAAEDDEVQIVGNTGSNPLSDFPHPRHACVVHPFPPGGGRDVDRPAAEAHCPRCFCFLCDGPAAECASWREHAMARNDASWMAVRTCLRAAPVAAPAARRPAQRFVRPPAPKRARRSY</sequence>
<feature type="compositionally biased region" description="Low complexity" evidence="3">
    <location>
        <begin position="171"/>
        <end position="180"/>
    </location>
</feature>